<evidence type="ECO:0000256" key="1">
    <source>
        <dbReference type="SAM" id="Phobius"/>
    </source>
</evidence>
<dbReference type="AlphaFoldDB" id="A0A1G7K5Z4"/>
<feature type="transmembrane region" description="Helical" evidence="1">
    <location>
        <begin position="21"/>
        <end position="38"/>
    </location>
</feature>
<keyword evidence="1" id="KW-1133">Transmembrane helix</keyword>
<protein>
    <submittedName>
        <fullName evidence="2">Uncharacterized protein</fullName>
    </submittedName>
</protein>
<keyword evidence="1" id="KW-0812">Transmembrane</keyword>
<reference evidence="2 3" key="1">
    <citation type="submission" date="2016-10" db="EMBL/GenBank/DDBJ databases">
        <authorList>
            <person name="de Groot N.N."/>
        </authorList>
    </citation>
    <scope>NUCLEOTIDE SEQUENCE [LARGE SCALE GENOMIC DNA]</scope>
    <source>
        <strain evidence="2 3">R5</strain>
    </source>
</reference>
<name>A0A1G7K5Z4_9BRAD</name>
<dbReference type="Proteomes" id="UP000199245">
    <property type="component" value="Unassembled WGS sequence"/>
</dbReference>
<evidence type="ECO:0000313" key="2">
    <source>
        <dbReference type="EMBL" id="SDF32643.1"/>
    </source>
</evidence>
<gene>
    <name evidence="2" type="ORF">SAMN05216337_105149</name>
</gene>
<sequence>MAAAKWQPARDFGDRHTMRDGVGAACAVAALVVTIVVAKPPLCG</sequence>
<evidence type="ECO:0000313" key="3">
    <source>
        <dbReference type="Proteomes" id="UP000199245"/>
    </source>
</evidence>
<accession>A0A1G7K5Z4</accession>
<dbReference type="RefSeq" id="WP_283809533.1">
    <property type="nucleotide sequence ID" value="NZ_FMZW01000051.1"/>
</dbReference>
<keyword evidence="1" id="KW-0472">Membrane</keyword>
<dbReference type="EMBL" id="FMZW01000051">
    <property type="protein sequence ID" value="SDF32643.1"/>
    <property type="molecule type" value="Genomic_DNA"/>
</dbReference>
<proteinExistence type="predicted"/>
<organism evidence="2 3">
    <name type="scientific">Bradyrhizobium brasilense</name>
    <dbReference type="NCBI Taxonomy" id="1419277"/>
    <lineage>
        <taxon>Bacteria</taxon>
        <taxon>Pseudomonadati</taxon>
        <taxon>Pseudomonadota</taxon>
        <taxon>Alphaproteobacteria</taxon>
        <taxon>Hyphomicrobiales</taxon>
        <taxon>Nitrobacteraceae</taxon>
        <taxon>Bradyrhizobium</taxon>
    </lineage>
</organism>